<keyword evidence="2 4" id="KW-0863">Zinc-finger</keyword>
<gene>
    <name evidence="7" type="ORF">F2Q68_00041951</name>
</gene>
<evidence type="ECO:0000313" key="7">
    <source>
        <dbReference type="EMBL" id="KAF2619280.1"/>
    </source>
</evidence>
<keyword evidence="5" id="KW-0175">Coiled coil</keyword>
<dbReference type="AlphaFoldDB" id="A0A8S9MH06"/>
<dbReference type="PROSITE" id="PS51999">
    <property type="entry name" value="ZF_GRF"/>
    <property type="match status" value="1"/>
</dbReference>
<dbReference type="PANTHER" id="PTHR33248">
    <property type="entry name" value="ZINC ION-BINDING PROTEIN"/>
    <property type="match status" value="1"/>
</dbReference>
<evidence type="ECO:0000256" key="1">
    <source>
        <dbReference type="ARBA" id="ARBA00022723"/>
    </source>
</evidence>
<evidence type="ECO:0000256" key="4">
    <source>
        <dbReference type="PROSITE-ProRule" id="PRU01343"/>
    </source>
</evidence>
<organism evidence="7 8">
    <name type="scientific">Brassica cretica</name>
    <name type="common">Mustard</name>
    <dbReference type="NCBI Taxonomy" id="69181"/>
    <lineage>
        <taxon>Eukaryota</taxon>
        <taxon>Viridiplantae</taxon>
        <taxon>Streptophyta</taxon>
        <taxon>Embryophyta</taxon>
        <taxon>Tracheophyta</taxon>
        <taxon>Spermatophyta</taxon>
        <taxon>Magnoliopsida</taxon>
        <taxon>eudicotyledons</taxon>
        <taxon>Gunneridae</taxon>
        <taxon>Pentapetalae</taxon>
        <taxon>rosids</taxon>
        <taxon>malvids</taxon>
        <taxon>Brassicales</taxon>
        <taxon>Brassicaceae</taxon>
        <taxon>Brassiceae</taxon>
        <taxon>Brassica</taxon>
    </lineage>
</organism>
<evidence type="ECO:0000256" key="3">
    <source>
        <dbReference type="ARBA" id="ARBA00022833"/>
    </source>
</evidence>
<dbReference type="InterPro" id="IPR010666">
    <property type="entry name" value="Znf_GRF"/>
</dbReference>
<dbReference type="Pfam" id="PF06839">
    <property type="entry name" value="Zn_ribbon_GRF"/>
    <property type="match status" value="1"/>
</dbReference>
<feature type="coiled-coil region" evidence="5">
    <location>
        <begin position="50"/>
        <end position="84"/>
    </location>
</feature>
<protein>
    <recommendedName>
        <fullName evidence="6">GRF-type domain-containing protein</fullName>
    </recommendedName>
</protein>
<sequence length="103" mass="11570">EKQRGLPKFCRCGEEATIKTSGTAKNPGRLFYCCPNGSEGDKYHLFTWTDERVVEEVEDLKCLVSDLEAELSEVKADVDGLEKQVEHSMVMIGIARNRCCTIL</sequence>
<feature type="non-terminal residue" evidence="7">
    <location>
        <position position="1"/>
    </location>
</feature>
<comment type="caution">
    <text evidence="7">The sequence shown here is derived from an EMBL/GenBank/DDBJ whole genome shotgun (WGS) entry which is preliminary data.</text>
</comment>
<evidence type="ECO:0000256" key="2">
    <source>
        <dbReference type="ARBA" id="ARBA00022771"/>
    </source>
</evidence>
<keyword evidence="1" id="KW-0479">Metal-binding</keyword>
<keyword evidence="3" id="KW-0862">Zinc</keyword>
<reference evidence="7" key="1">
    <citation type="submission" date="2019-12" db="EMBL/GenBank/DDBJ databases">
        <title>Genome sequencing and annotation of Brassica cretica.</title>
        <authorList>
            <person name="Studholme D.J."/>
            <person name="Sarris P.F."/>
        </authorList>
    </citation>
    <scope>NUCLEOTIDE SEQUENCE</scope>
    <source>
        <strain evidence="7">PFS-001/15</strain>
        <tissue evidence="7">Leaf</tissue>
    </source>
</reference>
<dbReference type="EMBL" id="QGKW02000007">
    <property type="protein sequence ID" value="KAF2619280.1"/>
    <property type="molecule type" value="Genomic_DNA"/>
</dbReference>
<feature type="domain" description="GRF-type" evidence="6">
    <location>
        <begin position="10"/>
        <end position="52"/>
    </location>
</feature>
<evidence type="ECO:0000313" key="8">
    <source>
        <dbReference type="Proteomes" id="UP000712281"/>
    </source>
</evidence>
<accession>A0A8S9MH06</accession>
<evidence type="ECO:0000256" key="5">
    <source>
        <dbReference type="SAM" id="Coils"/>
    </source>
</evidence>
<name>A0A8S9MH06_BRACR</name>
<proteinExistence type="predicted"/>
<evidence type="ECO:0000259" key="6">
    <source>
        <dbReference type="PROSITE" id="PS51999"/>
    </source>
</evidence>
<dbReference type="Proteomes" id="UP000712281">
    <property type="component" value="Unassembled WGS sequence"/>
</dbReference>
<dbReference type="GO" id="GO:0008270">
    <property type="term" value="F:zinc ion binding"/>
    <property type="evidence" value="ECO:0007669"/>
    <property type="project" value="UniProtKB-KW"/>
</dbReference>